<dbReference type="InterPro" id="IPR013324">
    <property type="entry name" value="RNA_pol_sigma_r3/r4-like"/>
</dbReference>
<dbReference type="InterPro" id="IPR013249">
    <property type="entry name" value="RNA_pol_sigma70_r4_t2"/>
</dbReference>
<dbReference type="InterPro" id="IPR014327">
    <property type="entry name" value="RNA_pol_sigma70_bacteroid"/>
</dbReference>
<evidence type="ECO:0000313" key="8">
    <source>
        <dbReference type="Proteomes" id="UP000533637"/>
    </source>
</evidence>
<dbReference type="NCBIfam" id="TIGR02985">
    <property type="entry name" value="Sig70_bacteroi1"/>
    <property type="match status" value="1"/>
</dbReference>
<dbReference type="Proteomes" id="UP000533637">
    <property type="component" value="Unassembled WGS sequence"/>
</dbReference>
<sequence length="173" mass="20734">MYYRRFVRYAYYYVNDQPTAEDLTHDALLYYWENKDKLSAETDVLGYIMITVRNKCLNYLKHLQVEESHKQKIVELHEWEINARIMTLEDTGYADIFTKDIMELLTASLAKLPKQTRDIFIQNRLQNKPRKEIAAEMNVSLQKIDYHLNKANAQIYKDLKDYIPLVLIFFQNI</sequence>
<protein>
    <submittedName>
        <fullName evidence="7">RNA polymerase sigma-70 factor (ECF subfamily)</fullName>
    </submittedName>
</protein>
<evidence type="ECO:0000256" key="2">
    <source>
        <dbReference type="ARBA" id="ARBA00023015"/>
    </source>
</evidence>
<name>A0ABR6KKP6_9BACT</name>
<dbReference type="InterPro" id="IPR039425">
    <property type="entry name" value="RNA_pol_sigma-70-like"/>
</dbReference>
<evidence type="ECO:0000259" key="5">
    <source>
        <dbReference type="Pfam" id="PF04542"/>
    </source>
</evidence>
<dbReference type="PANTHER" id="PTHR43133:SF46">
    <property type="entry name" value="RNA POLYMERASE SIGMA-70 FACTOR ECF SUBFAMILY"/>
    <property type="match status" value="1"/>
</dbReference>
<comment type="caution">
    <text evidence="7">The sequence shown here is derived from an EMBL/GenBank/DDBJ whole genome shotgun (WGS) entry which is preliminary data.</text>
</comment>
<evidence type="ECO:0000259" key="6">
    <source>
        <dbReference type="Pfam" id="PF08281"/>
    </source>
</evidence>
<dbReference type="Gene3D" id="1.10.1740.10">
    <property type="match status" value="1"/>
</dbReference>
<dbReference type="InterPro" id="IPR007627">
    <property type="entry name" value="RNA_pol_sigma70_r2"/>
</dbReference>
<dbReference type="EMBL" id="JACHOC010000003">
    <property type="protein sequence ID" value="MBB4622071.1"/>
    <property type="molecule type" value="Genomic_DNA"/>
</dbReference>
<dbReference type="SUPFAM" id="SSF88946">
    <property type="entry name" value="Sigma2 domain of RNA polymerase sigma factors"/>
    <property type="match status" value="1"/>
</dbReference>
<gene>
    <name evidence="7" type="ORF">GGQ57_001968</name>
</gene>
<dbReference type="InterPro" id="IPR014284">
    <property type="entry name" value="RNA_pol_sigma-70_dom"/>
</dbReference>
<dbReference type="NCBIfam" id="TIGR02937">
    <property type="entry name" value="sigma70-ECF"/>
    <property type="match status" value="1"/>
</dbReference>
<evidence type="ECO:0000256" key="4">
    <source>
        <dbReference type="ARBA" id="ARBA00023163"/>
    </source>
</evidence>
<dbReference type="Pfam" id="PF04542">
    <property type="entry name" value="Sigma70_r2"/>
    <property type="match status" value="1"/>
</dbReference>
<feature type="domain" description="RNA polymerase sigma-70 region 2" evidence="5">
    <location>
        <begin position="2"/>
        <end position="62"/>
    </location>
</feature>
<keyword evidence="4" id="KW-0804">Transcription</keyword>
<dbReference type="PANTHER" id="PTHR43133">
    <property type="entry name" value="RNA POLYMERASE ECF-TYPE SIGMA FACTO"/>
    <property type="match status" value="1"/>
</dbReference>
<dbReference type="InterPro" id="IPR036388">
    <property type="entry name" value="WH-like_DNA-bd_sf"/>
</dbReference>
<evidence type="ECO:0000256" key="3">
    <source>
        <dbReference type="ARBA" id="ARBA00023082"/>
    </source>
</evidence>
<comment type="similarity">
    <text evidence="1">Belongs to the sigma-70 factor family. ECF subfamily.</text>
</comment>
<organism evidence="7 8">
    <name type="scientific">Parabacteroides faecis</name>
    <dbReference type="NCBI Taxonomy" id="1217282"/>
    <lineage>
        <taxon>Bacteria</taxon>
        <taxon>Pseudomonadati</taxon>
        <taxon>Bacteroidota</taxon>
        <taxon>Bacteroidia</taxon>
        <taxon>Bacteroidales</taxon>
        <taxon>Tannerellaceae</taxon>
        <taxon>Parabacteroides</taxon>
    </lineage>
</organism>
<keyword evidence="2" id="KW-0805">Transcription regulation</keyword>
<dbReference type="Pfam" id="PF08281">
    <property type="entry name" value="Sigma70_r4_2"/>
    <property type="match status" value="1"/>
</dbReference>
<dbReference type="SUPFAM" id="SSF88659">
    <property type="entry name" value="Sigma3 and sigma4 domains of RNA polymerase sigma factors"/>
    <property type="match status" value="1"/>
</dbReference>
<feature type="domain" description="RNA polymerase sigma factor 70 region 4 type 2" evidence="6">
    <location>
        <begin position="104"/>
        <end position="151"/>
    </location>
</feature>
<dbReference type="InterPro" id="IPR013325">
    <property type="entry name" value="RNA_pol_sigma_r2"/>
</dbReference>
<keyword evidence="3" id="KW-0731">Sigma factor</keyword>
<evidence type="ECO:0000313" key="7">
    <source>
        <dbReference type="EMBL" id="MBB4622071.1"/>
    </source>
</evidence>
<keyword evidence="8" id="KW-1185">Reference proteome</keyword>
<reference evidence="7 8" key="1">
    <citation type="submission" date="2020-08" db="EMBL/GenBank/DDBJ databases">
        <title>Genomic Encyclopedia of Type Strains, Phase IV (KMG-IV): sequencing the most valuable type-strain genomes for metagenomic binning, comparative biology and taxonomic classification.</title>
        <authorList>
            <person name="Goeker M."/>
        </authorList>
    </citation>
    <scope>NUCLEOTIDE SEQUENCE [LARGE SCALE GENOMIC DNA]</scope>
    <source>
        <strain evidence="7 8">DSM 102983</strain>
    </source>
</reference>
<accession>A0ABR6KKP6</accession>
<evidence type="ECO:0000256" key="1">
    <source>
        <dbReference type="ARBA" id="ARBA00010641"/>
    </source>
</evidence>
<dbReference type="Gene3D" id="1.10.10.10">
    <property type="entry name" value="Winged helix-like DNA-binding domain superfamily/Winged helix DNA-binding domain"/>
    <property type="match status" value="1"/>
</dbReference>
<proteinExistence type="inferred from homology"/>